<name>A0A8X6XI77_9ARAC</name>
<dbReference type="OrthoDB" id="6437545at2759"/>
<keyword evidence="2" id="KW-1185">Reference proteome</keyword>
<reference evidence="1" key="1">
    <citation type="submission" date="2020-08" db="EMBL/GenBank/DDBJ databases">
        <title>Multicomponent nature underlies the extraordinary mechanical properties of spider dragline silk.</title>
        <authorList>
            <person name="Kono N."/>
            <person name="Nakamura H."/>
            <person name="Mori M."/>
            <person name="Yoshida Y."/>
            <person name="Ohtoshi R."/>
            <person name="Malay A.D."/>
            <person name="Moran D.A.P."/>
            <person name="Tomita M."/>
            <person name="Numata K."/>
            <person name="Arakawa K."/>
        </authorList>
    </citation>
    <scope>NUCLEOTIDE SEQUENCE</scope>
</reference>
<comment type="caution">
    <text evidence="1">The sequence shown here is derived from an EMBL/GenBank/DDBJ whole genome shotgun (WGS) entry which is preliminary data.</text>
</comment>
<dbReference type="Proteomes" id="UP000886998">
    <property type="component" value="Unassembled WGS sequence"/>
</dbReference>
<dbReference type="AlphaFoldDB" id="A0A8X6XI77"/>
<evidence type="ECO:0000313" key="2">
    <source>
        <dbReference type="Proteomes" id="UP000886998"/>
    </source>
</evidence>
<proteinExistence type="predicted"/>
<sequence>MVLRLLFHEIYEIVPSKFTEKTIPLRAHQKANCVKDFFPLERFVSTFPYSTLTFAIEKINFLQLVYAPSFHPEISCQRPDKDPTLPESFRFISLLPILSKLAEKLILNRLCLHLNINDILIPQQHGLRADENQI</sequence>
<organism evidence="1 2">
    <name type="scientific">Trichonephila inaurata madagascariensis</name>
    <dbReference type="NCBI Taxonomy" id="2747483"/>
    <lineage>
        <taxon>Eukaryota</taxon>
        <taxon>Metazoa</taxon>
        <taxon>Ecdysozoa</taxon>
        <taxon>Arthropoda</taxon>
        <taxon>Chelicerata</taxon>
        <taxon>Arachnida</taxon>
        <taxon>Araneae</taxon>
        <taxon>Araneomorphae</taxon>
        <taxon>Entelegynae</taxon>
        <taxon>Araneoidea</taxon>
        <taxon>Nephilidae</taxon>
        <taxon>Trichonephila</taxon>
        <taxon>Trichonephila inaurata</taxon>
    </lineage>
</organism>
<evidence type="ECO:0000313" key="1">
    <source>
        <dbReference type="EMBL" id="GFY53142.1"/>
    </source>
</evidence>
<protein>
    <submittedName>
        <fullName evidence="1">Uncharacterized protein</fullName>
    </submittedName>
</protein>
<dbReference type="EMBL" id="BMAV01009120">
    <property type="protein sequence ID" value="GFY53142.1"/>
    <property type="molecule type" value="Genomic_DNA"/>
</dbReference>
<gene>
    <name evidence="1" type="ORF">TNIN_190401</name>
</gene>
<accession>A0A8X6XI77</accession>